<dbReference type="Gene3D" id="3.40.50.10330">
    <property type="entry name" value="Probable inorganic polyphosphate/atp-NAD kinase, domain 1"/>
    <property type="match status" value="1"/>
</dbReference>
<dbReference type="GO" id="GO:0071363">
    <property type="term" value="P:cellular response to growth factor stimulus"/>
    <property type="evidence" value="ECO:0007669"/>
    <property type="project" value="TreeGrafter"/>
</dbReference>
<dbReference type="GO" id="GO:0005524">
    <property type="term" value="F:ATP binding"/>
    <property type="evidence" value="ECO:0007669"/>
    <property type="project" value="UniProtKB-KW"/>
</dbReference>
<keyword evidence="2" id="KW-0808">Transferase</keyword>
<name>H0ZC99_TAEGU</name>
<dbReference type="InterPro" id="IPR017438">
    <property type="entry name" value="ATP-NAD_kinase_N"/>
</dbReference>
<evidence type="ECO:0000313" key="11">
    <source>
        <dbReference type="Proteomes" id="UP000007754"/>
    </source>
</evidence>
<dbReference type="SMART" id="SM00046">
    <property type="entry name" value="DAGKc"/>
    <property type="match status" value="1"/>
</dbReference>
<proteinExistence type="predicted"/>
<keyword evidence="4" id="KW-0418">Kinase</keyword>
<evidence type="ECO:0000313" key="10">
    <source>
        <dbReference type="Ensembl" id="ENSTGUP00000008208.2"/>
    </source>
</evidence>
<dbReference type="PANTHER" id="PTHR12358:SF47">
    <property type="entry name" value="SPHINGOSINE KINASE 1"/>
    <property type="match status" value="1"/>
</dbReference>
<dbReference type="HOGENOM" id="CLU_013399_1_0_1"/>
<dbReference type="Proteomes" id="UP000007754">
    <property type="component" value="Chromosome 18"/>
</dbReference>
<evidence type="ECO:0000256" key="2">
    <source>
        <dbReference type="ARBA" id="ARBA00022679"/>
    </source>
</evidence>
<dbReference type="GO" id="GO:0005737">
    <property type="term" value="C:cytoplasm"/>
    <property type="evidence" value="ECO:0007669"/>
    <property type="project" value="TreeGrafter"/>
</dbReference>
<organism evidence="10 11">
    <name type="scientific">Taeniopygia guttata</name>
    <name type="common">Zebra finch</name>
    <name type="synonym">Poephila guttata</name>
    <dbReference type="NCBI Taxonomy" id="59729"/>
    <lineage>
        <taxon>Eukaryota</taxon>
        <taxon>Metazoa</taxon>
        <taxon>Chordata</taxon>
        <taxon>Craniata</taxon>
        <taxon>Vertebrata</taxon>
        <taxon>Euteleostomi</taxon>
        <taxon>Archelosauria</taxon>
        <taxon>Archosauria</taxon>
        <taxon>Dinosauria</taxon>
        <taxon>Saurischia</taxon>
        <taxon>Theropoda</taxon>
        <taxon>Coelurosauria</taxon>
        <taxon>Aves</taxon>
        <taxon>Neognathae</taxon>
        <taxon>Neoaves</taxon>
        <taxon>Telluraves</taxon>
        <taxon>Australaves</taxon>
        <taxon>Passeriformes</taxon>
        <taxon>Passeroidea</taxon>
        <taxon>Estrildidae</taxon>
        <taxon>Estrildinae</taxon>
        <taxon>Taeniopygia</taxon>
    </lineage>
</organism>
<evidence type="ECO:0000256" key="6">
    <source>
        <dbReference type="ARBA" id="ARBA00023136"/>
    </source>
</evidence>
<dbReference type="InterPro" id="IPR001206">
    <property type="entry name" value="Diacylglycerol_kinase_cat_dom"/>
</dbReference>
<evidence type="ECO:0000256" key="8">
    <source>
        <dbReference type="SAM" id="MobiDB-lite"/>
    </source>
</evidence>
<gene>
    <name evidence="10" type="primary">SPHK1</name>
</gene>
<protein>
    <recommendedName>
        <fullName evidence="7">sphingosine kinase</fullName>
        <ecNumber evidence="7">2.7.1.91</ecNumber>
    </recommendedName>
</protein>
<dbReference type="PANTHER" id="PTHR12358">
    <property type="entry name" value="SPHINGOSINE KINASE"/>
    <property type="match status" value="1"/>
</dbReference>
<evidence type="ECO:0000256" key="7">
    <source>
        <dbReference type="ARBA" id="ARBA00044037"/>
    </source>
</evidence>
<dbReference type="FunFam" id="3.40.50.10330:FF:000005">
    <property type="entry name" value="Sphingosine kinase 2"/>
    <property type="match status" value="1"/>
</dbReference>
<dbReference type="Pfam" id="PF19279">
    <property type="entry name" value="YegS_C"/>
    <property type="match status" value="1"/>
</dbReference>
<dbReference type="Ensembl" id="ENSTGUT00000008293.2">
    <property type="protein sequence ID" value="ENSTGUP00000008208.2"/>
    <property type="gene ID" value="ENSTGUG00000007949.2"/>
</dbReference>
<dbReference type="InParanoid" id="H0ZC99"/>
<dbReference type="GeneTree" id="ENSGT00940000157864"/>
<dbReference type="GO" id="GO:0016020">
    <property type="term" value="C:membrane"/>
    <property type="evidence" value="ECO:0007669"/>
    <property type="project" value="TreeGrafter"/>
</dbReference>
<dbReference type="GO" id="GO:0046512">
    <property type="term" value="P:sphingosine biosynthetic process"/>
    <property type="evidence" value="ECO:0007669"/>
    <property type="project" value="TreeGrafter"/>
</dbReference>
<reference evidence="10" key="2">
    <citation type="submission" date="2025-08" db="UniProtKB">
        <authorList>
            <consortium name="Ensembl"/>
        </authorList>
    </citation>
    <scope>IDENTIFICATION</scope>
</reference>
<dbReference type="GO" id="GO:0043066">
    <property type="term" value="P:negative regulation of apoptotic process"/>
    <property type="evidence" value="ECO:0007669"/>
    <property type="project" value="TreeGrafter"/>
</dbReference>
<dbReference type="EC" id="2.7.1.91" evidence="7"/>
<dbReference type="Gene3D" id="2.60.200.40">
    <property type="match status" value="1"/>
</dbReference>
<dbReference type="PROSITE" id="PS50146">
    <property type="entry name" value="DAGK"/>
    <property type="match status" value="1"/>
</dbReference>
<evidence type="ECO:0000256" key="5">
    <source>
        <dbReference type="ARBA" id="ARBA00022840"/>
    </source>
</evidence>
<dbReference type="InterPro" id="IPR016064">
    <property type="entry name" value="NAD/diacylglycerol_kinase_sf"/>
</dbReference>
<evidence type="ECO:0000259" key="9">
    <source>
        <dbReference type="PROSITE" id="PS50146"/>
    </source>
</evidence>
<keyword evidence="3" id="KW-0547">Nucleotide-binding</keyword>
<dbReference type="InterPro" id="IPR045540">
    <property type="entry name" value="YegS/DAGK_C"/>
</dbReference>
<evidence type="ECO:0000256" key="4">
    <source>
        <dbReference type="ARBA" id="ARBA00022777"/>
    </source>
</evidence>
<evidence type="ECO:0000256" key="3">
    <source>
        <dbReference type="ARBA" id="ARBA00022741"/>
    </source>
</evidence>
<sequence>MGRGPGEPPAIPSWCCRILWNKSPAECCSRDEGMIPPPCFTSRDKQKVPQQLITPKLGLPAVCPKLQLSRRGQTAPRLVTEKSSPRRLSPSLSPWGMLAPCAQRVPEGCRDAVEWLGLPTAELWHCGHSLGTARTHHMGGCGQREWSRVCGSSWSPFLLLTQILLCSAFEAESDHTVLGSGSLLGCQGLAGVVQQEELDGSGCCWNLSACASLLLGSSSDPTPSSSTTGLSLVLLVPPVPHWDHSCHHLQPGDSYGVLPRPCHALVLLNPQSGSGRALDDFQAVVQPMLAEADIATTVFITERPHHAHEKVRDEDLSQWDTLVVVSGDGLLFEVVNGLMERPDWKEAMKKPLCILPGGSGNALAASINYYAGYDHVAKKKLLTNCTFILCKGLYTQMDLVSLSTASGKRFFSFLGFGWGFISDVDIDSEKYRWLGSARFTLGTLQCLAKLRVYQGRLSYLPVAAEQGSAPAPRDVPAPVTNGRVPEPAGTEAPGSPPPDSLLVPLGQPVPPHWTVVPEEEFVLVYAIYQSHLGTNLLMAPAARLHDGCIHLFYMKAGISRVTLLKLFLAMSRGTHLDLNCPHLSYVPVRAFRLEPRVAAGIMTVDGEALACEPVQGQVHARLCRVLSGS</sequence>
<dbReference type="SUPFAM" id="SSF111331">
    <property type="entry name" value="NAD kinase/diacylglycerol kinase-like"/>
    <property type="match status" value="1"/>
</dbReference>
<keyword evidence="6" id="KW-0472">Membrane</keyword>
<feature type="domain" description="DAGKc" evidence="9">
    <location>
        <begin position="259"/>
        <end position="406"/>
    </location>
</feature>
<keyword evidence="5" id="KW-0067">ATP-binding</keyword>
<reference evidence="10" key="3">
    <citation type="submission" date="2025-09" db="UniProtKB">
        <authorList>
            <consortium name="Ensembl"/>
        </authorList>
    </citation>
    <scope>IDENTIFICATION</scope>
</reference>
<evidence type="ECO:0000256" key="1">
    <source>
        <dbReference type="ARBA" id="ARBA00004308"/>
    </source>
</evidence>
<dbReference type="InterPro" id="IPR050187">
    <property type="entry name" value="Lipid_Phosphate_FormReg"/>
</dbReference>
<dbReference type="AlphaFoldDB" id="H0ZC99"/>
<dbReference type="GO" id="GO:0008481">
    <property type="term" value="F:sphingosine kinase activity"/>
    <property type="evidence" value="ECO:0007669"/>
    <property type="project" value="UniProtKB-EC"/>
</dbReference>
<reference evidence="10 11" key="1">
    <citation type="journal article" date="2010" name="Nature">
        <title>The genome of a songbird.</title>
        <authorList>
            <person name="Warren W.C."/>
            <person name="Clayton D.F."/>
            <person name="Ellegren H."/>
            <person name="Arnold A.P."/>
            <person name="Hillier L.W."/>
            <person name="Kunstner A."/>
            <person name="Searle S."/>
            <person name="White S."/>
            <person name="Vilella A.J."/>
            <person name="Fairley S."/>
            <person name="Heger A."/>
            <person name="Kong L."/>
            <person name="Ponting C.P."/>
            <person name="Jarvis E.D."/>
            <person name="Mello C.V."/>
            <person name="Minx P."/>
            <person name="Lovell P."/>
            <person name="Velho T.A."/>
            <person name="Ferris M."/>
            <person name="Balakrishnan C.N."/>
            <person name="Sinha S."/>
            <person name="Blatti C."/>
            <person name="London S.E."/>
            <person name="Li Y."/>
            <person name="Lin Y.C."/>
            <person name="George J."/>
            <person name="Sweedler J."/>
            <person name="Southey B."/>
            <person name="Gunaratne P."/>
            <person name="Watson M."/>
            <person name="Nam K."/>
            <person name="Backstrom N."/>
            <person name="Smeds L."/>
            <person name="Nabholz B."/>
            <person name="Itoh Y."/>
            <person name="Whitney O."/>
            <person name="Pfenning A.R."/>
            <person name="Howard J."/>
            <person name="Volker M."/>
            <person name="Skinner B.M."/>
            <person name="Griffin D.K."/>
            <person name="Ye L."/>
            <person name="McLaren W.M."/>
            <person name="Flicek P."/>
            <person name="Quesada V."/>
            <person name="Velasco G."/>
            <person name="Lopez-Otin C."/>
            <person name="Puente X.S."/>
            <person name="Olender T."/>
            <person name="Lancet D."/>
            <person name="Smit A.F."/>
            <person name="Hubley R."/>
            <person name="Konkel M.K."/>
            <person name="Walker J.A."/>
            <person name="Batzer M.A."/>
            <person name="Gu W."/>
            <person name="Pollock D.D."/>
            <person name="Chen L."/>
            <person name="Cheng Z."/>
            <person name="Eichler E.E."/>
            <person name="Stapley J."/>
            <person name="Slate J."/>
            <person name="Ekblom R."/>
            <person name="Birkhead T."/>
            <person name="Burke T."/>
            <person name="Burt D."/>
            <person name="Scharff C."/>
            <person name="Adam I."/>
            <person name="Richard H."/>
            <person name="Sultan M."/>
            <person name="Soldatov A."/>
            <person name="Lehrach H."/>
            <person name="Edwards S.V."/>
            <person name="Yang S.P."/>
            <person name="Li X."/>
            <person name="Graves T."/>
            <person name="Fulton L."/>
            <person name="Nelson J."/>
            <person name="Chinwalla A."/>
            <person name="Hou S."/>
            <person name="Mardis E.R."/>
            <person name="Wilson R.K."/>
        </authorList>
    </citation>
    <scope>NUCLEOTIDE SEQUENCE [LARGE SCALE GENOMIC DNA]</scope>
</reference>
<dbReference type="GO" id="GO:0012505">
    <property type="term" value="C:endomembrane system"/>
    <property type="evidence" value="ECO:0007669"/>
    <property type="project" value="UniProtKB-SubCell"/>
</dbReference>
<dbReference type="FunCoup" id="H0ZC99">
    <property type="interactions" value="216"/>
</dbReference>
<keyword evidence="11" id="KW-1185">Reference proteome</keyword>
<feature type="region of interest" description="Disordered" evidence="8">
    <location>
        <begin position="467"/>
        <end position="500"/>
    </location>
</feature>
<accession>H0ZC99</accession>
<dbReference type="Pfam" id="PF00781">
    <property type="entry name" value="DAGK_cat"/>
    <property type="match status" value="1"/>
</dbReference>
<comment type="subcellular location">
    <subcellularLocation>
        <location evidence="1">Endomembrane system</location>
    </subcellularLocation>
</comment>